<reference evidence="2 3" key="1">
    <citation type="submission" date="2024-03" db="EMBL/GenBank/DDBJ databases">
        <title>Human intestinal bacterial collection.</title>
        <authorList>
            <person name="Pauvert C."/>
            <person name="Hitch T.C.A."/>
            <person name="Clavel T."/>
        </authorList>
    </citation>
    <scope>NUCLEOTIDE SEQUENCE [LARGE SCALE GENOMIC DNA]</scope>
    <source>
        <strain evidence="2 3">CLA-AP-H18</strain>
    </source>
</reference>
<keyword evidence="1" id="KW-0472">Membrane</keyword>
<feature type="transmembrane region" description="Helical" evidence="1">
    <location>
        <begin position="58"/>
        <end position="77"/>
    </location>
</feature>
<keyword evidence="1" id="KW-1133">Transmembrane helix</keyword>
<keyword evidence="1" id="KW-0812">Transmembrane</keyword>
<dbReference type="Gene3D" id="1.10.1760.20">
    <property type="match status" value="1"/>
</dbReference>
<gene>
    <name evidence="2" type="primary">thiT</name>
    <name evidence="2" type="ORF">ABFO16_02425</name>
</gene>
<dbReference type="NCBIfam" id="TIGR02357">
    <property type="entry name" value="ECF_ThiT_YuaJ"/>
    <property type="match status" value="1"/>
</dbReference>
<accession>A0ABV1HRY7</accession>
<sequence length="194" mass="21505">MEKRKKTILRLCESAIMIALATVLSMIKFANLPFGGSVTLCSMLPLVLIAYRYKWKWGVLTGVVYGLVQMVLGANNLSYGTSVLAVILIILFDYLVAFGVIGFAGVFRDKFHNQPLEIALGAFLACALRYICHFISGWAVWKMWAPEGQPAWLYSVTYNATYMVPETIVTIVVGVLIALVLDFRKDTVGALKRA</sequence>
<organism evidence="2 3">
    <name type="scientific">Ruminococcoides intestinihominis</name>
    <dbReference type="NCBI Taxonomy" id="3133161"/>
    <lineage>
        <taxon>Bacteria</taxon>
        <taxon>Bacillati</taxon>
        <taxon>Bacillota</taxon>
        <taxon>Clostridia</taxon>
        <taxon>Eubacteriales</taxon>
        <taxon>Oscillospiraceae</taxon>
        <taxon>Ruminococcoides</taxon>
    </lineage>
</organism>
<dbReference type="EMBL" id="JBBMFI010000005">
    <property type="protein sequence ID" value="MEQ2565089.1"/>
    <property type="molecule type" value="Genomic_DNA"/>
</dbReference>
<protein>
    <submittedName>
        <fullName evidence="2">Energy-coupled thiamine transporter ThiT</fullName>
    </submittedName>
</protein>
<dbReference type="Proteomes" id="UP001478133">
    <property type="component" value="Unassembled WGS sequence"/>
</dbReference>
<evidence type="ECO:0000313" key="3">
    <source>
        <dbReference type="Proteomes" id="UP001478133"/>
    </source>
</evidence>
<dbReference type="RefSeq" id="WP_211147287.1">
    <property type="nucleotide sequence ID" value="NZ_JBBMEY010000004.1"/>
</dbReference>
<feature type="transmembrane region" description="Helical" evidence="1">
    <location>
        <begin position="83"/>
        <end position="106"/>
    </location>
</feature>
<name>A0ABV1HRY7_9FIRM</name>
<feature type="transmembrane region" description="Helical" evidence="1">
    <location>
        <begin position="161"/>
        <end position="183"/>
    </location>
</feature>
<comment type="caution">
    <text evidence="2">The sequence shown here is derived from an EMBL/GenBank/DDBJ whole genome shotgun (WGS) entry which is preliminary data.</text>
</comment>
<dbReference type="Pfam" id="PF09515">
    <property type="entry name" value="Thia_YuaJ"/>
    <property type="match status" value="1"/>
</dbReference>
<evidence type="ECO:0000313" key="2">
    <source>
        <dbReference type="EMBL" id="MEQ2565089.1"/>
    </source>
</evidence>
<feature type="transmembrane region" description="Helical" evidence="1">
    <location>
        <begin position="7"/>
        <end position="27"/>
    </location>
</feature>
<dbReference type="InterPro" id="IPR012651">
    <property type="entry name" value="Thia_Transptr_ThiT"/>
</dbReference>
<evidence type="ECO:0000256" key="1">
    <source>
        <dbReference type="SAM" id="Phobius"/>
    </source>
</evidence>
<keyword evidence="3" id="KW-1185">Reference proteome</keyword>
<feature type="transmembrane region" description="Helical" evidence="1">
    <location>
        <begin position="33"/>
        <end position="51"/>
    </location>
</feature>
<proteinExistence type="predicted"/>
<feature type="transmembrane region" description="Helical" evidence="1">
    <location>
        <begin position="118"/>
        <end position="141"/>
    </location>
</feature>